<dbReference type="EMBL" id="LR797271">
    <property type="protein sequence ID" value="CAB4198220.1"/>
    <property type="molecule type" value="Genomic_DNA"/>
</dbReference>
<accession>A0A6J5RL79</accession>
<reference evidence="2" key="1">
    <citation type="submission" date="2020-05" db="EMBL/GenBank/DDBJ databases">
        <authorList>
            <person name="Chiriac C."/>
            <person name="Salcher M."/>
            <person name="Ghai R."/>
            <person name="Kavagutti S V."/>
        </authorList>
    </citation>
    <scope>NUCLEOTIDE SEQUENCE</scope>
</reference>
<name>A0A6J5RL79_9CAUD</name>
<gene>
    <name evidence="2" type="ORF">UFOVP1309_61</name>
</gene>
<evidence type="ECO:0000256" key="1">
    <source>
        <dbReference type="SAM" id="MobiDB-lite"/>
    </source>
</evidence>
<proteinExistence type="predicted"/>
<sequence length="68" mass="7700">MSKKQKPTPAPQINKMEGTYNGAELHPFTGRPGAMDAFEKPSLINGERQDHRRMAYMTSNVLTPFYSK</sequence>
<organism evidence="2">
    <name type="scientific">uncultured Caudovirales phage</name>
    <dbReference type="NCBI Taxonomy" id="2100421"/>
    <lineage>
        <taxon>Viruses</taxon>
        <taxon>Duplodnaviria</taxon>
        <taxon>Heunggongvirae</taxon>
        <taxon>Uroviricota</taxon>
        <taxon>Caudoviricetes</taxon>
        <taxon>Peduoviridae</taxon>
        <taxon>Maltschvirus</taxon>
        <taxon>Maltschvirus maltsch</taxon>
    </lineage>
</organism>
<protein>
    <submittedName>
        <fullName evidence="2">Uncharacterized protein</fullName>
    </submittedName>
</protein>
<feature type="region of interest" description="Disordered" evidence="1">
    <location>
        <begin position="1"/>
        <end position="36"/>
    </location>
</feature>
<evidence type="ECO:0000313" key="2">
    <source>
        <dbReference type="EMBL" id="CAB4198220.1"/>
    </source>
</evidence>